<evidence type="ECO:0000313" key="2">
    <source>
        <dbReference type="EMBL" id="PNS20921.1"/>
    </source>
</evidence>
<sequence>MPPDKDYDLLARLNALKPSPVSLFASASVSPTAPIEDADDLTARFRALHGTRASVEPEETPHNEEDERTLEELLEGLGPENGWLDPEDEGNVEGLLREARGALDAEGAHDNRAGAGTSTEGKQVDGGEEEGVPVGKTRFEEFEARLKEEEKEDDGRQDGEDEKDAEEYIARVLAELDIEGKEYDGDEGEEHGEKEESAAAGEERRGDGLSLDLPSAPSELPSSPVAASEGDDALSARFAKLGLALPATPTFSPSKKPPKIVSGVKKSNLPTYTDEDIESWCCICNEDATVKCLGCDGDLYCSDCWNDGHGKGPGQERGHRAVEYRRDDGITAA</sequence>
<dbReference type="PANTHER" id="PTHR46603:SF1">
    <property type="entry name" value="ABSCISSION_NOCUT CHECKPOINT REGULATOR"/>
    <property type="match status" value="1"/>
</dbReference>
<feature type="compositionally biased region" description="Basic and acidic residues" evidence="1">
    <location>
        <begin position="137"/>
        <end position="158"/>
    </location>
</feature>
<evidence type="ECO:0000313" key="3">
    <source>
        <dbReference type="Proteomes" id="UP000243797"/>
    </source>
</evidence>
<protein>
    <recommendedName>
        <fullName evidence="4">Zinc finger FYVE domain-containing protein 19</fullName>
    </recommendedName>
</protein>
<feature type="region of interest" description="Disordered" evidence="1">
    <location>
        <begin position="311"/>
        <end position="333"/>
    </location>
</feature>
<dbReference type="SUPFAM" id="SSF57845">
    <property type="entry name" value="B-box zinc-binding domain"/>
    <property type="match status" value="1"/>
</dbReference>
<dbReference type="Proteomes" id="UP000243797">
    <property type="component" value="Unassembled WGS sequence"/>
</dbReference>
<dbReference type="InterPro" id="IPR044553">
    <property type="entry name" value="Bbox1_ANCHR"/>
</dbReference>
<accession>A0A2K1R0U2</accession>
<dbReference type="EMBL" id="NKHZ01000017">
    <property type="protein sequence ID" value="PNS20921.1"/>
    <property type="molecule type" value="Genomic_DNA"/>
</dbReference>
<feature type="compositionally biased region" description="Basic and acidic residues" evidence="1">
    <location>
        <begin position="191"/>
        <end position="207"/>
    </location>
</feature>
<dbReference type="InParanoid" id="A0A2K1R0U2"/>
<comment type="caution">
    <text evidence="2">The sequence shown here is derived from an EMBL/GenBank/DDBJ whole genome shotgun (WGS) entry which is preliminary data.</text>
</comment>
<reference evidence="2 3" key="1">
    <citation type="submission" date="2017-06" db="EMBL/GenBank/DDBJ databases">
        <title>Draft genome sequence of a variant of Elsinoe murrayae.</title>
        <authorList>
            <person name="Cheng Q."/>
        </authorList>
    </citation>
    <scope>NUCLEOTIDE SEQUENCE [LARGE SCALE GENOMIC DNA]</scope>
    <source>
        <strain evidence="2 3">CQ-2017a</strain>
    </source>
</reference>
<dbReference type="AlphaFoldDB" id="A0A2K1R0U2"/>
<proteinExistence type="predicted"/>
<dbReference type="Pfam" id="PF22586">
    <property type="entry name" value="ANCHR-like_BBOX"/>
    <property type="match status" value="1"/>
</dbReference>
<gene>
    <name evidence="2" type="ORF">CAC42_2852</name>
</gene>
<feature type="compositionally biased region" description="Basic and acidic residues" evidence="1">
    <location>
        <begin position="99"/>
        <end position="112"/>
    </location>
</feature>
<dbReference type="OrthoDB" id="5407799at2759"/>
<keyword evidence="3" id="KW-1185">Reference proteome</keyword>
<organism evidence="2 3">
    <name type="scientific">Sphaceloma murrayae</name>
    <dbReference type="NCBI Taxonomy" id="2082308"/>
    <lineage>
        <taxon>Eukaryota</taxon>
        <taxon>Fungi</taxon>
        <taxon>Dikarya</taxon>
        <taxon>Ascomycota</taxon>
        <taxon>Pezizomycotina</taxon>
        <taxon>Dothideomycetes</taxon>
        <taxon>Dothideomycetidae</taxon>
        <taxon>Myriangiales</taxon>
        <taxon>Elsinoaceae</taxon>
        <taxon>Sphaceloma</taxon>
    </lineage>
</organism>
<dbReference type="PANTHER" id="PTHR46603">
    <property type="entry name" value="ABSCISSION/NOCUT CHECKPOINT REGULATOR"/>
    <property type="match status" value="1"/>
</dbReference>
<dbReference type="CDD" id="cd19817">
    <property type="entry name" value="Bbox1_ANCHR-like"/>
    <property type="match status" value="1"/>
</dbReference>
<feature type="region of interest" description="Disordered" evidence="1">
    <location>
        <begin position="99"/>
        <end position="231"/>
    </location>
</feature>
<evidence type="ECO:0008006" key="4">
    <source>
        <dbReference type="Google" id="ProtNLM"/>
    </source>
</evidence>
<name>A0A2K1R0U2_9PEZI</name>
<dbReference type="STRING" id="2082308.A0A2K1R0U2"/>
<evidence type="ECO:0000256" key="1">
    <source>
        <dbReference type="SAM" id="MobiDB-lite"/>
    </source>
</evidence>
<feature type="compositionally biased region" description="Low complexity" evidence="1">
    <location>
        <begin position="208"/>
        <end position="228"/>
    </location>
</feature>